<accession>A0A8J3A1Q1</accession>
<keyword evidence="4" id="KW-0798">TonB box</keyword>
<evidence type="ECO:0000313" key="8">
    <source>
        <dbReference type="EMBL" id="GGH96474.1"/>
    </source>
</evidence>
<feature type="signal peptide" evidence="5">
    <location>
        <begin position="1"/>
        <end position="21"/>
    </location>
</feature>
<dbReference type="InterPro" id="IPR037066">
    <property type="entry name" value="Plug_dom_sf"/>
</dbReference>
<gene>
    <name evidence="9" type="ORF">FF098_007690</name>
    <name evidence="8" type="ORF">GCM10011355_15460</name>
</gene>
<dbReference type="EMBL" id="BMGZ01000001">
    <property type="protein sequence ID" value="GGH96474.1"/>
    <property type="molecule type" value="Genomic_DNA"/>
</dbReference>
<organism evidence="8 10">
    <name type="scientific">Aquisalinus luteolus</name>
    <dbReference type="NCBI Taxonomy" id="1566827"/>
    <lineage>
        <taxon>Bacteria</taxon>
        <taxon>Pseudomonadati</taxon>
        <taxon>Pseudomonadota</taxon>
        <taxon>Alphaproteobacteria</taxon>
        <taxon>Parvularculales</taxon>
        <taxon>Parvularculaceae</taxon>
        <taxon>Aquisalinus</taxon>
    </lineage>
</organism>
<evidence type="ECO:0000313" key="11">
    <source>
        <dbReference type="Proteomes" id="UP000818603"/>
    </source>
</evidence>
<feature type="chain" id="PRO_5035240482" evidence="5">
    <location>
        <begin position="22"/>
        <end position="949"/>
    </location>
</feature>
<dbReference type="InterPro" id="IPR000531">
    <property type="entry name" value="Beta-barrel_TonB"/>
</dbReference>
<comment type="similarity">
    <text evidence="4">Belongs to the TonB-dependent receptor family.</text>
</comment>
<keyword evidence="3" id="KW-0998">Cell outer membrane</keyword>
<dbReference type="PANTHER" id="PTHR40980">
    <property type="entry name" value="PLUG DOMAIN-CONTAINING PROTEIN"/>
    <property type="match status" value="1"/>
</dbReference>
<evidence type="ECO:0000259" key="6">
    <source>
        <dbReference type="Pfam" id="PF00593"/>
    </source>
</evidence>
<evidence type="ECO:0000313" key="10">
    <source>
        <dbReference type="Proteomes" id="UP000621856"/>
    </source>
</evidence>
<dbReference type="GO" id="GO:0009279">
    <property type="term" value="C:cell outer membrane"/>
    <property type="evidence" value="ECO:0007669"/>
    <property type="project" value="UniProtKB-SubCell"/>
</dbReference>
<dbReference type="Gene3D" id="2.170.130.10">
    <property type="entry name" value="TonB-dependent receptor, plug domain"/>
    <property type="match status" value="1"/>
</dbReference>
<keyword evidence="11" id="KW-1185">Reference proteome</keyword>
<evidence type="ECO:0000256" key="4">
    <source>
        <dbReference type="RuleBase" id="RU003357"/>
    </source>
</evidence>
<feature type="domain" description="TonB-dependent receptor-like beta-barrel" evidence="6">
    <location>
        <begin position="471"/>
        <end position="914"/>
    </location>
</feature>
<dbReference type="RefSeq" id="WP_155138999.1">
    <property type="nucleotide sequence ID" value="NZ_BMGZ01000001.1"/>
</dbReference>
<dbReference type="InterPro" id="IPR036942">
    <property type="entry name" value="Beta-barrel_TonB_sf"/>
</dbReference>
<keyword evidence="2 4" id="KW-0472">Membrane</keyword>
<evidence type="ECO:0000256" key="5">
    <source>
        <dbReference type="SAM" id="SignalP"/>
    </source>
</evidence>
<sequence>MKKTLAFLGAASVFALSTAYAGTINGTVTNANGDYPLADAEVTVQETGRKVTTQRDGSFRLTGLPAGEYTLMISYVGGANEMVSVTLDSDADTENLVIAYGADFETEDQIVVIGQRGALNSALNQQKNADGVITVLSSDAVGQLPDENVAEAARRAAGVNVLNDQGEGRFISIRGLDPSLNSTSLNGVRVPSPEADARQVPLDVIDSDLLKNIIITKTLTPDMDGDSIGGNIEIETLSGLDQNDMLFKTKLGTVYSNIQEEYGEKASATFANNYMDGKFGVAGSISWQNRPFGSENKENDGEAIEEGGLAYPEEFELRDYQVTRKRLSAALNLDYQLDDRNLVYLHTVYSEFQDQEFRSRIEVPYDDLDFDRAEGGVAYFEQDEFEVDRDLKDRKEKQNIYAIVAGGEHLFDRMVFDWSASYSHAEEKEPERLDTSFRAEFDEDLIWAVDVTDPSFPVLAFGDAATETAFYDASNYELDELERTNGITEDEEFTLQANLRRDVDFGRYPGYVKFGAKMSQRDKGYELDLEVWEPDFDVTLADATTMVDYGLDNFGPAVNPTGLRDLFFDRIDEWELNEIDTAINSNVSDYSANEDIYAAYVMGKVDIDKLRLIGGVRVEQTEFDATGNSVFLAEEDSEVNGVVQTEDTVIIEELSSEDSYTDFLPSFNARYEITPDFISRAGYYASIVRPNIGSVVPSVAIEQNDDNEVEAELGNPDLDRQKADNFDFTLEYYPGNKSVISGGIFYKTIEDYIVPVYVDGDLPDDADRLNGVPFVDNYDLSAVEEFQFTYAMNVDEATLFGIELNYQQALDMLPAPFDGFIIGANYTYVDGETTVDGRDQPLPQQSENVGNLIFGYDKGIFDLRLAMSYRDEYIDEYGLDGDPNRVILDHTQLDFSGKVRINDQFKYYLDLKNITDEPFKAVFRAEDGDYLSQYEEYGWSVQTGFTFTY</sequence>
<comment type="subcellular location">
    <subcellularLocation>
        <location evidence="1 4">Cell outer membrane</location>
    </subcellularLocation>
</comment>
<dbReference type="Proteomes" id="UP000621856">
    <property type="component" value="Unassembled WGS sequence"/>
</dbReference>
<dbReference type="PANTHER" id="PTHR40980:SF4">
    <property type="entry name" value="TONB-DEPENDENT RECEPTOR-LIKE BETA-BARREL DOMAIN-CONTAINING PROTEIN"/>
    <property type="match status" value="1"/>
</dbReference>
<dbReference type="InterPro" id="IPR010104">
    <property type="entry name" value="TonB_rcpt_bac"/>
</dbReference>
<dbReference type="Gene3D" id="2.40.170.20">
    <property type="entry name" value="TonB-dependent receptor, beta-barrel domain"/>
    <property type="match status" value="1"/>
</dbReference>
<comment type="caution">
    <text evidence="8">The sequence shown here is derived from an EMBL/GenBank/DDBJ whole genome shotgun (WGS) entry which is preliminary data.</text>
</comment>
<dbReference type="AlphaFoldDB" id="A0A8J3A1Q1"/>
<dbReference type="Pfam" id="PF13620">
    <property type="entry name" value="CarboxypepD_reg"/>
    <property type="match status" value="1"/>
</dbReference>
<dbReference type="EMBL" id="VCJR02000001">
    <property type="protein sequence ID" value="NHK27779.1"/>
    <property type="molecule type" value="Genomic_DNA"/>
</dbReference>
<keyword evidence="8" id="KW-0675">Receptor</keyword>
<feature type="domain" description="TonB-dependent receptor plug" evidence="7">
    <location>
        <begin position="126"/>
        <end position="230"/>
    </location>
</feature>
<dbReference type="SUPFAM" id="SSF49464">
    <property type="entry name" value="Carboxypeptidase regulatory domain-like"/>
    <property type="match status" value="1"/>
</dbReference>
<reference evidence="8" key="3">
    <citation type="submission" date="2020-09" db="EMBL/GenBank/DDBJ databases">
        <authorList>
            <person name="Sun Q."/>
            <person name="Zhou Y."/>
        </authorList>
    </citation>
    <scope>NUCLEOTIDE SEQUENCE</scope>
    <source>
        <strain evidence="8">CGMCC 1.14984</strain>
    </source>
</reference>
<dbReference type="InterPro" id="IPR012910">
    <property type="entry name" value="Plug_dom"/>
</dbReference>
<protein>
    <submittedName>
        <fullName evidence="8">TonB-dependent receptor</fullName>
    </submittedName>
</protein>
<evidence type="ECO:0000256" key="2">
    <source>
        <dbReference type="ARBA" id="ARBA00023136"/>
    </source>
</evidence>
<evidence type="ECO:0000256" key="3">
    <source>
        <dbReference type="ARBA" id="ARBA00023237"/>
    </source>
</evidence>
<dbReference type="NCBIfam" id="TIGR01782">
    <property type="entry name" value="TonB-Xanth-Caul"/>
    <property type="match status" value="1"/>
</dbReference>
<dbReference type="SUPFAM" id="SSF56935">
    <property type="entry name" value="Porins"/>
    <property type="match status" value="1"/>
</dbReference>
<dbReference type="InterPro" id="IPR008969">
    <property type="entry name" value="CarboxyPept-like_regulatory"/>
</dbReference>
<evidence type="ECO:0000256" key="1">
    <source>
        <dbReference type="ARBA" id="ARBA00004442"/>
    </source>
</evidence>
<dbReference type="Pfam" id="PF00593">
    <property type="entry name" value="TonB_dep_Rec_b-barrel"/>
    <property type="match status" value="1"/>
</dbReference>
<evidence type="ECO:0000313" key="9">
    <source>
        <dbReference type="EMBL" id="NHK27779.1"/>
    </source>
</evidence>
<proteinExistence type="inferred from homology"/>
<name>A0A8J3A1Q1_9PROT</name>
<evidence type="ECO:0000259" key="7">
    <source>
        <dbReference type="Pfam" id="PF07715"/>
    </source>
</evidence>
<dbReference type="Proteomes" id="UP000818603">
    <property type="component" value="Unassembled WGS sequence"/>
</dbReference>
<reference evidence="9 11" key="2">
    <citation type="submission" date="2020-02" db="EMBL/GenBank/DDBJ databases">
        <title>Genome sequence of Parvularcula flava strain NH6-79.</title>
        <authorList>
            <person name="Abdul Karim M.H."/>
            <person name="Lam M.Q."/>
            <person name="Chen S.J."/>
            <person name="Yahya A."/>
            <person name="Shahir S."/>
            <person name="Shamsir M.S."/>
            <person name="Chong C.S."/>
        </authorList>
    </citation>
    <scope>NUCLEOTIDE SEQUENCE [LARGE SCALE GENOMIC DNA]</scope>
    <source>
        <strain evidence="9 11">NH6-79</strain>
    </source>
</reference>
<reference evidence="8" key="1">
    <citation type="journal article" date="2014" name="Int. J. Syst. Evol. Microbiol.">
        <title>Complete genome sequence of Corynebacterium casei LMG S-19264T (=DSM 44701T), isolated from a smear-ripened cheese.</title>
        <authorList>
            <consortium name="US DOE Joint Genome Institute (JGI-PGF)"/>
            <person name="Walter F."/>
            <person name="Albersmeier A."/>
            <person name="Kalinowski J."/>
            <person name="Ruckert C."/>
        </authorList>
    </citation>
    <scope>NUCLEOTIDE SEQUENCE</scope>
    <source>
        <strain evidence="8">CGMCC 1.14984</strain>
    </source>
</reference>
<dbReference type="Pfam" id="PF07715">
    <property type="entry name" value="Plug"/>
    <property type="match status" value="1"/>
</dbReference>
<keyword evidence="5" id="KW-0732">Signal</keyword>
<dbReference type="Gene3D" id="2.60.40.1120">
    <property type="entry name" value="Carboxypeptidase-like, regulatory domain"/>
    <property type="match status" value="1"/>
</dbReference>